<feature type="domain" description="PPIase cyclophilin-type" evidence="5">
    <location>
        <begin position="16"/>
        <end position="179"/>
    </location>
</feature>
<evidence type="ECO:0000256" key="4">
    <source>
        <dbReference type="RuleBase" id="RU363019"/>
    </source>
</evidence>
<name>A0AAU9JZ43_9CILI</name>
<gene>
    <name evidence="6" type="ORF">BSTOLATCC_MIC46683</name>
</gene>
<keyword evidence="7" id="KW-1185">Reference proteome</keyword>
<keyword evidence="2 4" id="KW-0697">Rotamase</keyword>
<comment type="caution">
    <text evidence="6">The sequence shown here is derived from an EMBL/GenBank/DDBJ whole genome shotgun (WGS) entry which is preliminary data.</text>
</comment>
<accession>A0AAU9JZ43</accession>
<dbReference type="InterPro" id="IPR024936">
    <property type="entry name" value="Cyclophilin-type_PPIase"/>
</dbReference>
<dbReference type="GO" id="GO:0005737">
    <property type="term" value="C:cytoplasm"/>
    <property type="evidence" value="ECO:0007669"/>
    <property type="project" value="TreeGrafter"/>
</dbReference>
<dbReference type="EMBL" id="CAJZBQ010000046">
    <property type="protein sequence ID" value="CAG9328692.1"/>
    <property type="molecule type" value="Genomic_DNA"/>
</dbReference>
<evidence type="ECO:0000256" key="2">
    <source>
        <dbReference type="ARBA" id="ARBA00023110"/>
    </source>
</evidence>
<dbReference type="CDD" id="cd01926">
    <property type="entry name" value="cyclophilin_ABH_like"/>
    <property type="match status" value="1"/>
</dbReference>
<protein>
    <recommendedName>
        <fullName evidence="4">Peptidyl-prolyl cis-trans isomerase</fullName>
        <shortName evidence="4">PPIase</shortName>
        <ecNumber evidence="4">5.2.1.8</ecNumber>
    </recommendedName>
</protein>
<dbReference type="Pfam" id="PF00160">
    <property type="entry name" value="Pro_isomerase"/>
    <property type="match status" value="1"/>
</dbReference>
<dbReference type="PANTHER" id="PTHR11071">
    <property type="entry name" value="PEPTIDYL-PROLYL CIS-TRANS ISOMERASE"/>
    <property type="match status" value="1"/>
</dbReference>
<dbReference type="FunFam" id="2.40.100.10:FF:000022">
    <property type="entry name" value="Peptidyl-prolyl cis-trans isomerase CYP95"/>
    <property type="match status" value="1"/>
</dbReference>
<evidence type="ECO:0000313" key="6">
    <source>
        <dbReference type="EMBL" id="CAG9328692.1"/>
    </source>
</evidence>
<dbReference type="Proteomes" id="UP001162131">
    <property type="component" value="Unassembled WGS sequence"/>
</dbReference>
<dbReference type="PRINTS" id="PR00153">
    <property type="entry name" value="CSAPPISMRASE"/>
</dbReference>
<dbReference type="AlphaFoldDB" id="A0AAU9JZ43"/>
<dbReference type="GO" id="GO:0016018">
    <property type="term" value="F:cyclosporin A binding"/>
    <property type="evidence" value="ECO:0007669"/>
    <property type="project" value="TreeGrafter"/>
</dbReference>
<comment type="catalytic activity">
    <reaction evidence="1 4">
        <text>[protein]-peptidylproline (omega=180) = [protein]-peptidylproline (omega=0)</text>
        <dbReference type="Rhea" id="RHEA:16237"/>
        <dbReference type="Rhea" id="RHEA-COMP:10747"/>
        <dbReference type="Rhea" id="RHEA-COMP:10748"/>
        <dbReference type="ChEBI" id="CHEBI:83833"/>
        <dbReference type="ChEBI" id="CHEBI:83834"/>
        <dbReference type="EC" id="5.2.1.8"/>
    </reaction>
</comment>
<dbReference type="PANTHER" id="PTHR11071:SF504">
    <property type="entry name" value="PEPTIDYL-PROLYL CIS-TRANS ISOMERASE"/>
    <property type="match status" value="1"/>
</dbReference>
<dbReference type="PIRSF" id="PIRSF001467">
    <property type="entry name" value="Peptidylpro_ismrse"/>
    <property type="match status" value="1"/>
</dbReference>
<dbReference type="GO" id="GO:0006457">
    <property type="term" value="P:protein folding"/>
    <property type="evidence" value="ECO:0007669"/>
    <property type="project" value="TreeGrafter"/>
</dbReference>
<sequence length="187" mass="20647">MFRILRYFSTKNPRVFLDIAVEGEPVGRMLFELRADVVPKTAENFKGLCTGGYGKAETGQPLHFKGVKFHRIIPGFMCQSGDFTRGNGTGGVSIYGAKFNDENFTLKHTEPGVLSMANSGPHTNGSQFFITTVPCPWLDGKHVVFGKLVEGFEVLKTIEAQGTQNGTPKKRVTIVNCGQEEEKKKEE</sequence>
<comment type="function">
    <text evidence="4">PPIases accelerate the folding of proteins. It catalyzes the cis-trans isomerization of proline imidic peptide bonds in oligopeptides.</text>
</comment>
<dbReference type="SUPFAM" id="SSF50891">
    <property type="entry name" value="Cyclophilin-like"/>
    <property type="match status" value="1"/>
</dbReference>
<comment type="similarity">
    <text evidence="4">Belongs to the cyclophilin-type PPIase family.</text>
</comment>
<evidence type="ECO:0000256" key="1">
    <source>
        <dbReference type="ARBA" id="ARBA00000971"/>
    </source>
</evidence>
<evidence type="ECO:0000256" key="3">
    <source>
        <dbReference type="ARBA" id="ARBA00023235"/>
    </source>
</evidence>
<dbReference type="PROSITE" id="PS50072">
    <property type="entry name" value="CSA_PPIASE_2"/>
    <property type="match status" value="1"/>
</dbReference>
<dbReference type="InterPro" id="IPR002130">
    <property type="entry name" value="Cyclophilin-type_PPIase_dom"/>
</dbReference>
<proteinExistence type="inferred from homology"/>
<reference evidence="6" key="1">
    <citation type="submission" date="2021-09" db="EMBL/GenBank/DDBJ databases">
        <authorList>
            <consortium name="AG Swart"/>
            <person name="Singh M."/>
            <person name="Singh A."/>
            <person name="Seah K."/>
            <person name="Emmerich C."/>
        </authorList>
    </citation>
    <scope>NUCLEOTIDE SEQUENCE</scope>
    <source>
        <strain evidence="6">ATCC30299</strain>
    </source>
</reference>
<organism evidence="6 7">
    <name type="scientific">Blepharisma stoltei</name>
    <dbReference type="NCBI Taxonomy" id="1481888"/>
    <lineage>
        <taxon>Eukaryota</taxon>
        <taxon>Sar</taxon>
        <taxon>Alveolata</taxon>
        <taxon>Ciliophora</taxon>
        <taxon>Postciliodesmatophora</taxon>
        <taxon>Heterotrichea</taxon>
        <taxon>Heterotrichida</taxon>
        <taxon>Blepharismidae</taxon>
        <taxon>Blepharisma</taxon>
    </lineage>
</organism>
<evidence type="ECO:0000313" key="7">
    <source>
        <dbReference type="Proteomes" id="UP001162131"/>
    </source>
</evidence>
<keyword evidence="3 4" id="KW-0413">Isomerase</keyword>
<dbReference type="InterPro" id="IPR029000">
    <property type="entry name" value="Cyclophilin-like_dom_sf"/>
</dbReference>
<dbReference type="GO" id="GO:0003755">
    <property type="term" value="F:peptidyl-prolyl cis-trans isomerase activity"/>
    <property type="evidence" value="ECO:0007669"/>
    <property type="project" value="UniProtKB-UniRule"/>
</dbReference>
<dbReference type="Gene3D" id="2.40.100.10">
    <property type="entry name" value="Cyclophilin-like"/>
    <property type="match status" value="1"/>
</dbReference>
<dbReference type="EC" id="5.2.1.8" evidence="4"/>
<evidence type="ECO:0000259" key="5">
    <source>
        <dbReference type="PROSITE" id="PS50072"/>
    </source>
</evidence>